<proteinExistence type="predicted"/>
<sequence length="59" mass="7170">MRYFRERDVFQEKNDLHFHTIYAIKTEQSVYMAFSEEAPGREVDSPWQTAEQDFRAGYF</sequence>
<organism evidence="1">
    <name type="scientific">bioreactor metagenome</name>
    <dbReference type="NCBI Taxonomy" id="1076179"/>
    <lineage>
        <taxon>unclassified sequences</taxon>
        <taxon>metagenomes</taxon>
        <taxon>ecological metagenomes</taxon>
    </lineage>
</organism>
<protein>
    <submittedName>
        <fullName evidence="1">Uncharacterized protein</fullName>
    </submittedName>
</protein>
<dbReference type="AlphaFoldDB" id="A0A644WLE1"/>
<gene>
    <name evidence="1" type="ORF">SDC9_50658</name>
</gene>
<reference evidence="1" key="1">
    <citation type="submission" date="2019-08" db="EMBL/GenBank/DDBJ databases">
        <authorList>
            <person name="Kucharzyk K."/>
            <person name="Murdoch R.W."/>
            <person name="Higgins S."/>
            <person name="Loffler F."/>
        </authorList>
    </citation>
    <scope>NUCLEOTIDE SEQUENCE</scope>
</reference>
<comment type="caution">
    <text evidence="1">The sequence shown here is derived from an EMBL/GenBank/DDBJ whole genome shotgun (WGS) entry which is preliminary data.</text>
</comment>
<name>A0A644WLE1_9ZZZZ</name>
<accession>A0A644WLE1</accession>
<dbReference type="EMBL" id="VSSQ01001034">
    <property type="protein sequence ID" value="MPM04381.1"/>
    <property type="molecule type" value="Genomic_DNA"/>
</dbReference>
<evidence type="ECO:0000313" key="1">
    <source>
        <dbReference type="EMBL" id="MPM04381.1"/>
    </source>
</evidence>